<dbReference type="InParanoid" id="A0A067NCL4"/>
<dbReference type="AlphaFoldDB" id="A0A067NCL4"/>
<evidence type="ECO:0000313" key="2">
    <source>
        <dbReference type="EMBL" id="KDQ21822.1"/>
    </source>
</evidence>
<dbReference type="EMBL" id="KL198016">
    <property type="protein sequence ID" value="KDQ21822.1"/>
    <property type="molecule type" value="Genomic_DNA"/>
</dbReference>
<accession>A0A067NCL4</accession>
<keyword evidence="3" id="KW-1185">Reference proteome</keyword>
<sequence>MEIDGANLEHLNFKRLGAQIGLGKTFDGEFTAVLNGGGGRRIRVIKVKIKWGVVFVGAVRAVEDFADEEDDGVASGAELADDLELRGREVSGVAWGRGRVDDGDGLAVELDAFADEVAFAEDVLDVEGGAEVEVEASGGAEEAGEADGDLPERSWRATAGFRHTGSWRGSGAELGGLERRERGGGDGALGGEVAHGEPGDAVRHGGRLGTDVEGKCEQQEEDSRAPSHSGEKERTRNDGCNRHQTRCTAVELDARLDRWDCGGREEEEEGEGCGKGEKGNEGRRQR</sequence>
<dbReference type="Proteomes" id="UP000027195">
    <property type="component" value="Unassembled WGS sequence"/>
</dbReference>
<feature type="compositionally biased region" description="Basic and acidic residues" evidence="1">
    <location>
        <begin position="194"/>
        <end position="203"/>
    </location>
</feature>
<feature type="region of interest" description="Disordered" evidence="1">
    <location>
        <begin position="158"/>
        <end position="244"/>
    </location>
</feature>
<feature type="compositionally biased region" description="Basic and acidic residues" evidence="1">
    <location>
        <begin position="272"/>
        <end position="286"/>
    </location>
</feature>
<feature type="region of interest" description="Disordered" evidence="1">
    <location>
        <begin position="258"/>
        <end position="286"/>
    </location>
</feature>
<reference evidence="3" key="1">
    <citation type="journal article" date="2014" name="Proc. Natl. Acad. Sci. U.S.A.">
        <title>Extensive sampling of basidiomycete genomes demonstrates inadequacy of the white-rot/brown-rot paradigm for wood decay fungi.</title>
        <authorList>
            <person name="Riley R."/>
            <person name="Salamov A.A."/>
            <person name="Brown D.W."/>
            <person name="Nagy L.G."/>
            <person name="Floudas D."/>
            <person name="Held B.W."/>
            <person name="Levasseur A."/>
            <person name="Lombard V."/>
            <person name="Morin E."/>
            <person name="Otillar R."/>
            <person name="Lindquist E.A."/>
            <person name="Sun H."/>
            <person name="LaButti K.M."/>
            <person name="Schmutz J."/>
            <person name="Jabbour D."/>
            <person name="Luo H."/>
            <person name="Baker S.E."/>
            <person name="Pisabarro A.G."/>
            <person name="Walton J.D."/>
            <person name="Blanchette R.A."/>
            <person name="Henrissat B."/>
            <person name="Martin F."/>
            <person name="Cullen D."/>
            <person name="Hibbett D.S."/>
            <person name="Grigoriev I.V."/>
        </authorList>
    </citation>
    <scope>NUCLEOTIDE SEQUENCE [LARGE SCALE GENOMIC DNA]</scope>
    <source>
        <strain evidence="3">FD-172 SS1</strain>
    </source>
</reference>
<proteinExistence type="predicted"/>
<evidence type="ECO:0000313" key="3">
    <source>
        <dbReference type="Proteomes" id="UP000027195"/>
    </source>
</evidence>
<protein>
    <submittedName>
        <fullName evidence="2">Uncharacterized protein</fullName>
    </submittedName>
</protein>
<dbReference type="HOGENOM" id="CLU_973151_0_0_1"/>
<name>A0A067NCL4_BOTB1</name>
<feature type="compositionally biased region" description="Basic and acidic residues" evidence="1">
    <location>
        <begin position="210"/>
        <end position="241"/>
    </location>
</feature>
<gene>
    <name evidence="2" type="ORF">BOTBODRAFT_141879</name>
</gene>
<evidence type="ECO:0000256" key="1">
    <source>
        <dbReference type="SAM" id="MobiDB-lite"/>
    </source>
</evidence>
<organism evidence="2 3">
    <name type="scientific">Botryobasidium botryosum (strain FD-172 SS1)</name>
    <dbReference type="NCBI Taxonomy" id="930990"/>
    <lineage>
        <taxon>Eukaryota</taxon>
        <taxon>Fungi</taxon>
        <taxon>Dikarya</taxon>
        <taxon>Basidiomycota</taxon>
        <taxon>Agaricomycotina</taxon>
        <taxon>Agaricomycetes</taxon>
        <taxon>Cantharellales</taxon>
        <taxon>Botryobasidiaceae</taxon>
        <taxon>Botryobasidium</taxon>
    </lineage>
</organism>